<dbReference type="Proteomes" id="UP000077315">
    <property type="component" value="Unassembled WGS sequence"/>
</dbReference>
<dbReference type="RefSeq" id="XP_018292936.1">
    <property type="nucleotide sequence ID" value="XM_018435606.1"/>
</dbReference>
<evidence type="ECO:0000313" key="1">
    <source>
        <dbReference type="EMBL" id="OAD74896.1"/>
    </source>
</evidence>
<accession>A0A162PWU2</accession>
<dbReference type="GeneID" id="28996512"/>
<protein>
    <submittedName>
        <fullName evidence="1">Uncharacterized protein</fullName>
    </submittedName>
</protein>
<organism evidence="1 2">
    <name type="scientific">Phycomyces blakesleeanus (strain ATCC 8743b / DSM 1359 / FGSC 10004 / NBRC 33097 / NRRL 1555)</name>
    <dbReference type="NCBI Taxonomy" id="763407"/>
    <lineage>
        <taxon>Eukaryota</taxon>
        <taxon>Fungi</taxon>
        <taxon>Fungi incertae sedis</taxon>
        <taxon>Mucoromycota</taxon>
        <taxon>Mucoromycotina</taxon>
        <taxon>Mucoromycetes</taxon>
        <taxon>Mucorales</taxon>
        <taxon>Phycomycetaceae</taxon>
        <taxon>Phycomyces</taxon>
    </lineage>
</organism>
<sequence>MNNNILLNHSSENEAIDDFINQLLFEEQPNESEDFYSTTVFENLGNSDDMSTDGESAYRAFSMNAVSVQAESQNDFSDDTDSMSDDGQGYSCIRNLDNSDNITAEYNVEYEQRIPLYKPNSRAKAASLKLFSMFFEKNVSRDVFDKSVKIFNEYMKECGSPNINSLLSYYKMKTLLKEKYPIKATAYDMCVKGCCWFSTVVESIDIDENETCPLCGEAQYKLRGNRIIPAQTYQRFKLGHPEERAKMTYGARRLAEGQSGTRQDIFDGDAVC</sequence>
<reference evidence="2" key="1">
    <citation type="submission" date="2015-06" db="EMBL/GenBank/DDBJ databases">
        <title>Expansion of signal transduction pathways in fungi by whole-genome duplication.</title>
        <authorList>
            <consortium name="DOE Joint Genome Institute"/>
            <person name="Corrochano L.M."/>
            <person name="Kuo A."/>
            <person name="Marcet-Houben M."/>
            <person name="Polaino S."/>
            <person name="Salamov A."/>
            <person name="Villalobos J.M."/>
            <person name="Alvarez M.I."/>
            <person name="Avalos J."/>
            <person name="Benito E.P."/>
            <person name="Benoit I."/>
            <person name="Burger G."/>
            <person name="Camino L.P."/>
            <person name="Canovas D."/>
            <person name="Cerda-Olmedo E."/>
            <person name="Cheng J.-F."/>
            <person name="Dominguez A."/>
            <person name="Elias M."/>
            <person name="Eslava A.P."/>
            <person name="Glaser F."/>
            <person name="Grimwood J."/>
            <person name="Gutierrez G."/>
            <person name="Heitman J."/>
            <person name="Henrissat B."/>
            <person name="Iturriaga E.A."/>
            <person name="Lang B.F."/>
            <person name="Lavin J.L."/>
            <person name="Lee S."/>
            <person name="Li W."/>
            <person name="Lindquist E."/>
            <person name="Lopez-Garcia S."/>
            <person name="Luque E.M."/>
            <person name="Marcos A.T."/>
            <person name="Martin J."/>
            <person name="McCluskey K."/>
            <person name="Medina H.R."/>
            <person name="Miralles-Duran A."/>
            <person name="Miyazaki A."/>
            <person name="Munoz-Torres E."/>
            <person name="Oguiza J.A."/>
            <person name="Ohm R."/>
            <person name="Olmedo M."/>
            <person name="Orejas M."/>
            <person name="Ortiz-Castellanos L."/>
            <person name="Pisabarro A.G."/>
            <person name="Rodriguez-Romero J."/>
            <person name="Ruiz-Herrera J."/>
            <person name="Ruiz-Vazquez R."/>
            <person name="Sanz C."/>
            <person name="Schackwitz W."/>
            <person name="Schmutz J."/>
            <person name="Shahriari M."/>
            <person name="Shelest E."/>
            <person name="Silva-Franco F."/>
            <person name="Soanes D."/>
            <person name="Syed K."/>
            <person name="Tagua V.G."/>
            <person name="Talbot N.J."/>
            <person name="Thon M."/>
            <person name="De vries R.P."/>
            <person name="Wiebenga A."/>
            <person name="Yadav J.S."/>
            <person name="Braun E.L."/>
            <person name="Baker S."/>
            <person name="Garre V."/>
            <person name="Horwitz B."/>
            <person name="Torres-Martinez S."/>
            <person name="Idnurm A."/>
            <person name="Herrera-Estrella A."/>
            <person name="Gabaldon T."/>
            <person name="Grigoriev I.V."/>
        </authorList>
    </citation>
    <scope>NUCLEOTIDE SEQUENCE [LARGE SCALE GENOMIC DNA]</scope>
    <source>
        <strain evidence="2">NRRL 1555(-)</strain>
    </source>
</reference>
<dbReference type="InParanoid" id="A0A162PWU2"/>
<dbReference type="EMBL" id="KV440978">
    <property type="protein sequence ID" value="OAD74896.1"/>
    <property type="molecule type" value="Genomic_DNA"/>
</dbReference>
<name>A0A162PWU2_PHYB8</name>
<gene>
    <name evidence="1" type="ORF">PHYBLDRAFT_167231</name>
</gene>
<dbReference type="VEuPathDB" id="FungiDB:PHYBLDRAFT_167231"/>
<proteinExistence type="predicted"/>
<dbReference type="AlphaFoldDB" id="A0A162PWU2"/>
<evidence type="ECO:0000313" key="2">
    <source>
        <dbReference type="Proteomes" id="UP000077315"/>
    </source>
</evidence>
<keyword evidence="2" id="KW-1185">Reference proteome</keyword>